<dbReference type="Pfam" id="PF04413">
    <property type="entry name" value="Glycos_transf_N"/>
    <property type="match status" value="1"/>
</dbReference>
<evidence type="ECO:0000256" key="5">
    <source>
        <dbReference type="ARBA" id="ARBA00022679"/>
    </source>
</evidence>
<dbReference type="GO" id="GO:0005886">
    <property type="term" value="C:plasma membrane"/>
    <property type="evidence" value="ECO:0007669"/>
    <property type="project" value="UniProtKB-SubCell"/>
</dbReference>
<reference evidence="10 11" key="1">
    <citation type="submission" date="2016-11" db="EMBL/GenBank/DDBJ databases">
        <authorList>
            <person name="Varghese N."/>
            <person name="Submissions S."/>
        </authorList>
    </citation>
    <scope>NUCLEOTIDE SEQUENCE [LARGE SCALE GENOMIC DNA]</scope>
    <source>
        <strain evidence="10 11">DSM 29341</strain>
    </source>
</reference>
<evidence type="ECO:0000313" key="11">
    <source>
        <dbReference type="Proteomes" id="UP000325134"/>
    </source>
</evidence>
<evidence type="ECO:0000256" key="8">
    <source>
        <dbReference type="RuleBase" id="RU365103"/>
    </source>
</evidence>
<dbReference type="RefSeq" id="WP_149775481.1">
    <property type="nucleotide sequence ID" value="NZ_FQVK01000008.1"/>
</dbReference>
<dbReference type="InterPro" id="IPR007507">
    <property type="entry name" value="Glycos_transf_N"/>
</dbReference>
<dbReference type="GO" id="GO:0009244">
    <property type="term" value="P:lipopolysaccharide core region biosynthetic process"/>
    <property type="evidence" value="ECO:0007669"/>
    <property type="project" value="UniProtKB-UniRule"/>
</dbReference>
<dbReference type="PANTHER" id="PTHR42755">
    <property type="entry name" value="3-DEOXY-MANNO-OCTULOSONATE CYTIDYLYLTRANSFERASE"/>
    <property type="match status" value="1"/>
</dbReference>
<dbReference type="GO" id="GO:0043842">
    <property type="term" value="F:Kdo transferase activity"/>
    <property type="evidence" value="ECO:0007669"/>
    <property type="project" value="UniProtKB-EC"/>
</dbReference>
<gene>
    <name evidence="10" type="ORF">SAMN05444279_10874</name>
</gene>
<dbReference type="InterPro" id="IPR038107">
    <property type="entry name" value="Glycos_transf_N_sf"/>
</dbReference>
<comment type="function">
    <text evidence="1 8">Involved in lipopolysaccharide (LPS) biosynthesis. Catalyzes the transfer of 3-deoxy-D-manno-octulosonate (Kdo) residue(s) from CMP-Kdo to lipid IV(A), the tetraacyldisaccharide-1,4'-bisphosphate precursor of lipid A.</text>
</comment>
<evidence type="ECO:0000259" key="9">
    <source>
        <dbReference type="Pfam" id="PF04413"/>
    </source>
</evidence>
<dbReference type="PANTHER" id="PTHR42755:SF1">
    <property type="entry name" value="3-DEOXY-D-MANNO-OCTULOSONIC ACID TRANSFERASE, MITOCHONDRIAL-RELATED"/>
    <property type="match status" value="1"/>
</dbReference>
<evidence type="ECO:0000256" key="7">
    <source>
        <dbReference type="ARBA" id="ARBA00049183"/>
    </source>
</evidence>
<keyword evidence="8" id="KW-1003">Cell membrane</keyword>
<dbReference type="InterPro" id="IPR039901">
    <property type="entry name" value="Kdotransferase"/>
</dbReference>
<evidence type="ECO:0000256" key="6">
    <source>
        <dbReference type="ARBA" id="ARBA00031445"/>
    </source>
</evidence>
<comment type="pathway">
    <text evidence="2 8">Bacterial outer membrane biogenesis; LPS core biosynthesis.</text>
</comment>
<keyword evidence="8" id="KW-0472">Membrane</keyword>
<dbReference type="EC" id="2.4.99.12" evidence="3 8"/>
<dbReference type="GO" id="GO:0009245">
    <property type="term" value="P:lipid A biosynthetic process"/>
    <property type="evidence" value="ECO:0007669"/>
    <property type="project" value="TreeGrafter"/>
</dbReference>
<dbReference type="Proteomes" id="UP000325134">
    <property type="component" value="Unassembled WGS sequence"/>
</dbReference>
<comment type="subcellular location">
    <subcellularLocation>
        <location evidence="8">Cell membrane</location>
    </subcellularLocation>
</comment>
<dbReference type="EMBL" id="FQVK01000008">
    <property type="protein sequence ID" value="SHE78682.1"/>
    <property type="molecule type" value="Genomic_DNA"/>
</dbReference>
<comment type="similarity">
    <text evidence="8">Belongs to the glycosyltransferase group 1 family.</text>
</comment>
<dbReference type="Gene3D" id="3.40.50.2000">
    <property type="entry name" value="Glycogen Phosphorylase B"/>
    <property type="match status" value="1"/>
</dbReference>
<evidence type="ECO:0000256" key="2">
    <source>
        <dbReference type="ARBA" id="ARBA00004713"/>
    </source>
</evidence>
<dbReference type="Gene3D" id="3.40.50.11720">
    <property type="entry name" value="3-Deoxy-D-manno-octulosonic-acid transferase, N-terminal domain"/>
    <property type="match status" value="1"/>
</dbReference>
<feature type="domain" description="3-deoxy-D-manno-octulosonic-acid transferase N-terminal" evidence="9">
    <location>
        <begin position="31"/>
        <end position="190"/>
    </location>
</feature>
<accession>A0A1M4WCI9</accession>
<organism evidence="10 11">
    <name type="scientific">Ruegeria intermedia</name>
    <dbReference type="NCBI Taxonomy" id="996115"/>
    <lineage>
        <taxon>Bacteria</taxon>
        <taxon>Pseudomonadati</taxon>
        <taxon>Pseudomonadota</taxon>
        <taxon>Alphaproteobacteria</taxon>
        <taxon>Rhodobacterales</taxon>
        <taxon>Roseobacteraceae</taxon>
        <taxon>Ruegeria</taxon>
    </lineage>
</organism>
<evidence type="ECO:0000256" key="1">
    <source>
        <dbReference type="ARBA" id="ARBA00003394"/>
    </source>
</evidence>
<comment type="catalytic activity">
    <reaction evidence="7 8">
        <text>lipid IVA (E. coli) + CMP-3-deoxy-beta-D-manno-octulosonate = alpha-Kdo-(2-&gt;6)-lipid IVA (E. coli) + CMP + H(+)</text>
        <dbReference type="Rhea" id="RHEA:28066"/>
        <dbReference type="ChEBI" id="CHEBI:15378"/>
        <dbReference type="ChEBI" id="CHEBI:58603"/>
        <dbReference type="ChEBI" id="CHEBI:60364"/>
        <dbReference type="ChEBI" id="CHEBI:60377"/>
        <dbReference type="ChEBI" id="CHEBI:85987"/>
        <dbReference type="EC" id="2.4.99.12"/>
    </reaction>
</comment>
<dbReference type="UniPathway" id="UPA00958"/>
<evidence type="ECO:0000256" key="3">
    <source>
        <dbReference type="ARBA" id="ARBA00012621"/>
    </source>
</evidence>
<sequence>MSRQRSLSLAAYRVLSWGVPKPQDHGALPRPEGELLWIHIAGRHRLRAANDFCRRLQQARPGLSILRTAPPGTDLNDWNSDDAPVVCLPAERTGAARSFLDHWRPDLGLWVGGGLMPNLVTRAHDAGIPLILLEAEPDIRAAPAAKWVPDIARHTFDCFQAIHATSEDAARQIRRLGGATNKVSVSPPLRINPTLQSWPEDELIETTHALSGRPIWLAAWVEPREVISVLSAHRQAMRMLPRLAMILHVSDRGEVAPLRRRLEDMDLRCANWENGDPIEDMTQVILCDDPETLGLWYRLCPVTFLGRSLELGSAGCDPITATALGSAVIHGPYVNHHQDIYDQLDNASAACVIRSATELGDALVDLLAPDRAADMALAGWDLVTEGAPQVDTLIDMVQDQLDKGRMDDAST</sequence>
<name>A0A1M4WCI9_9RHOB</name>
<evidence type="ECO:0000313" key="10">
    <source>
        <dbReference type="EMBL" id="SHE78682.1"/>
    </source>
</evidence>
<keyword evidence="11" id="KW-1185">Reference proteome</keyword>
<evidence type="ECO:0000256" key="4">
    <source>
        <dbReference type="ARBA" id="ARBA00019077"/>
    </source>
</evidence>
<keyword evidence="8" id="KW-0448">Lipopolysaccharide biosynthesis</keyword>
<protein>
    <recommendedName>
        <fullName evidence="4 8">3-deoxy-D-manno-octulosonic acid transferase</fullName>
        <shortName evidence="8">Kdo transferase</shortName>
        <ecNumber evidence="3 8">2.4.99.12</ecNumber>
    </recommendedName>
    <alternativeName>
        <fullName evidence="6 8">Lipid IV(A) 3-deoxy-D-manno-octulosonic acid transferase</fullName>
    </alternativeName>
</protein>
<keyword evidence="5 8" id="KW-0808">Transferase</keyword>
<dbReference type="AlphaFoldDB" id="A0A1M4WCI9"/>
<dbReference type="OrthoDB" id="9789797at2"/>
<proteinExistence type="inferred from homology"/>